<keyword evidence="2" id="KW-0540">Nuclease</keyword>
<accession>A0ABS6Y965</accession>
<keyword evidence="3" id="KW-1185">Reference proteome</keyword>
<dbReference type="Proteomes" id="UP000812077">
    <property type="component" value="Unassembled WGS sequence"/>
</dbReference>
<dbReference type="PANTHER" id="PTHR43140:SF1">
    <property type="entry name" value="TYPE I RESTRICTION ENZYME ECOKI SPECIFICITY SUBUNIT"/>
    <property type="match status" value="1"/>
</dbReference>
<dbReference type="Pfam" id="PF01420">
    <property type="entry name" value="Methylase_S"/>
    <property type="match status" value="1"/>
</dbReference>
<dbReference type="GO" id="GO:0016787">
    <property type="term" value="F:hydrolase activity"/>
    <property type="evidence" value="ECO:0007669"/>
    <property type="project" value="UniProtKB-KW"/>
</dbReference>
<dbReference type="PANTHER" id="PTHR43140">
    <property type="entry name" value="TYPE-1 RESTRICTION ENZYME ECOKI SPECIFICITY PROTEIN"/>
    <property type="match status" value="1"/>
</dbReference>
<organism evidence="2 3">
    <name type="scientific">Prevotella melaninogenica</name>
    <dbReference type="NCBI Taxonomy" id="28132"/>
    <lineage>
        <taxon>Bacteria</taxon>
        <taxon>Pseudomonadati</taxon>
        <taxon>Bacteroidota</taxon>
        <taxon>Bacteroidia</taxon>
        <taxon>Bacteroidales</taxon>
        <taxon>Prevotellaceae</taxon>
        <taxon>Prevotella</taxon>
    </lineage>
</organism>
<dbReference type="EC" id="3.1.21.-" evidence="2"/>
<keyword evidence="2" id="KW-0255">Endonuclease</keyword>
<proteinExistence type="predicted"/>
<protein>
    <submittedName>
        <fullName evidence="2">Restriction endonuclease subunit S</fullName>
        <ecNumber evidence="2">3.1.21.-</ecNumber>
    </submittedName>
</protein>
<comment type="caution">
    <text evidence="2">The sequence shown here is derived from an EMBL/GenBank/DDBJ whole genome shotgun (WGS) entry which is preliminary data.</text>
</comment>
<dbReference type="RefSeq" id="WP_219434344.1">
    <property type="nucleotide sequence ID" value="NZ_JAHXCP010000051.1"/>
</dbReference>
<evidence type="ECO:0000259" key="1">
    <source>
        <dbReference type="Pfam" id="PF01420"/>
    </source>
</evidence>
<evidence type="ECO:0000313" key="3">
    <source>
        <dbReference type="Proteomes" id="UP000812077"/>
    </source>
</evidence>
<dbReference type="InterPro" id="IPR000055">
    <property type="entry name" value="Restrct_endonuc_typeI_TRD"/>
</dbReference>
<name>A0ABS6Y965_9BACT</name>
<dbReference type="GO" id="GO:0005524">
    <property type="term" value="F:ATP binding"/>
    <property type="evidence" value="ECO:0007669"/>
    <property type="project" value="UniProtKB-KW"/>
</dbReference>
<keyword evidence="2" id="KW-0547">Nucleotide-binding</keyword>
<gene>
    <name evidence="2" type="ORF">KZO77_13655</name>
</gene>
<sequence>MKSIKPSGEDFLYIDIESIDNKKQIINEVKNIKTANAPSRASRYTKKGDVVFSMVRPYLRNIAKIERDNCIASTGFFVCSPVKEILLSTYCYYLMISSYVVDGLNHFMKGDNSPSINKKDIDEWLFPIPPIAEQLRIVDKIEKLLLPLSEIQKTLEM</sequence>
<reference evidence="2 3" key="1">
    <citation type="submission" date="2021-07" db="EMBL/GenBank/DDBJ databases">
        <title>Genomic diversity and antimicrobial resistance of Prevotella spp. isolated from chronic lung disease airways.</title>
        <authorList>
            <person name="Webb K.A."/>
            <person name="Olagoke O.S."/>
            <person name="Baird T."/>
            <person name="Neill J."/>
            <person name="Pham A."/>
            <person name="Wells T.J."/>
            <person name="Ramsay K.A."/>
            <person name="Bell S.C."/>
            <person name="Sarovich D.S."/>
            <person name="Price E.P."/>
        </authorList>
    </citation>
    <scope>NUCLEOTIDE SEQUENCE [LARGE SCALE GENOMIC DNA]</scope>
    <source>
        <strain evidence="2 3">SCHI0027.S.6</strain>
    </source>
</reference>
<dbReference type="InterPro" id="IPR051212">
    <property type="entry name" value="Type-I_RE_S_subunit"/>
</dbReference>
<dbReference type="EMBL" id="JAHXCP010000051">
    <property type="protein sequence ID" value="MBW4756043.1"/>
    <property type="molecule type" value="Genomic_DNA"/>
</dbReference>
<dbReference type="GO" id="GO:0004519">
    <property type="term" value="F:endonuclease activity"/>
    <property type="evidence" value="ECO:0007669"/>
    <property type="project" value="UniProtKB-KW"/>
</dbReference>
<keyword evidence="2" id="KW-0378">Hydrolase</keyword>
<evidence type="ECO:0000313" key="2">
    <source>
        <dbReference type="EMBL" id="MBW4756043.1"/>
    </source>
</evidence>
<feature type="domain" description="Type I restriction modification DNA specificity" evidence="1">
    <location>
        <begin position="42"/>
        <end position="154"/>
    </location>
</feature>
<keyword evidence="2" id="KW-0067">ATP-binding</keyword>